<evidence type="ECO:0000313" key="15">
    <source>
        <dbReference type="Proteomes" id="UP001161017"/>
    </source>
</evidence>
<evidence type="ECO:0000256" key="10">
    <source>
        <dbReference type="ARBA" id="ARBA00022833"/>
    </source>
</evidence>
<name>A0AA43QNX9_9LECA</name>
<evidence type="ECO:0000256" key="11">
    <source>
        <dbReference type="SAM" id="MobiDB-lite"/>
    </source>
</evidence>
<evidence type="ECO:0000256" key="2">
    <source>
        <dbReference type="ARBA" id="ARBA00001947"/>
    </source>
</evidence>
<dbReference type="InterPro" id="IPR001279">
    <property type="entry name" value="Metallo-B-lactamas"/>
</dbReference>
<feature type="compositionally biased region" description="Polar residues" evidence="11">
    <location>
        <begin position="114"/>
        <end position="131"/>
    </location>
</feature>
<feature type="region of interest" description="Disordered" evidence="11">
    <location>
        <begin position="894"/>
        <end position="967"/>
    </location>
</feature>
<dbReference type="CDD" id="cd07718">
    <property type="entry name" value="RNaseZ_ELAC1_ELAC2-C-term-like_MBL-fold"/>
    <property type="match status" value="1"/>
</dbReference>
<gene>
    <name evidence="14" type="ORF">OHK93_007002</name>
</gene>
<feature type="region of interest" description="Disordered" evidence="11">
    <location>
        <begin position="237"/>
        <end position="258"/>
    </location>
</feature>
<comment type="cofactor">
    <cofactor evidence="2">
        <name>Zn(2+)</name>
        <dbReference type="ChEBI" id="CHEBI:29105"/>
    </cofactor>
</comment>
<feature type="region of interest" description="Disordered" evidence="11">
    <location>
        <begin position="1048"/>
        <end position="1105"/>
    </location>
</feature>
<keyword evidence="15" id="KW-1185">Reference proteome</keyword>
<evidence type="ECO:0000259" key="12">
    <source>
        <dbReference type="Pfam" id="PF12706"/>
    </source>
</evidence>
<dbReference type="Gene3D" id="3.60.15.10">
    <property type="entry name" value="Ribonuclease Z/Hydroxyacylglutathione hydrolase-like"/>
    <property type="match status" value="2"/>
</dbReference>
<comment type="catalytic activity">
    <reaction evidence="1">
        <text>Endonucleolytic cleavage of RNA, removing extra 3' nucleotides from tRNA precursor, generating 3' termini of tRNAs. A 3'-hydroxy group is left at the tRNA terminus and a 5'-phosphoryl group is left at the trailer molecule.</text>
        <dbReference type="EC" id="3.1.26.11"/>
    </reaction>
</comment>
<keyword evidence="5" id="KW-0819">tRNA processing</keyword>
<keyword evidence="7" id="KW-0479">Metal-binding</keyword>
<keyword evidence="6" id="KW-0540">Nuclease</keyword>
<keyword evidence="10" id="KW-0862">Zinc</keyword>
<proteinExistence type="inferred from homology"/>
<dbReference type="Pfam" id="PF13691">
    <property type="entry name" value="Lactamase_B_4"/>
    <property type="match status" value="1"/>
</dbReference>
<keyword evidence="8" id="KW-0255">Endonuclease</keyword>
<reference evidence="14" key="1">
    <citation type="journal article" date="2023" name="Genome Biol. Evol.">
        <title>First Whole Genome Sequence and Flow Cytometry Genome Size Data for the Lichen-Forming Fungus Ramalina farinacea (Ascomycota).</title>
        <authorList>
            <person name="Llewellyn T."/>
            <person name="Mian S."/>
            <person name="Hill R."/>
            <person name="Leitch I.J."/>
            <person name="Gaya E."/>
        </authorList>
    </citation>
    <scope>NUCLEOTIDE SEQUENCE</scope>
    <source>
        <strain evidence="14">LIQ254RAFAR</strain>
    </source>
</reference>
<sequence>MKSHIQFITTPTADTPGTSLLLHFDDKRYVFGQAHEGLQRAGLQLGTRFLKTNDFFITGKTEWKNTGGLLGMVLTLADGHNAAKASRVETNRLRLARAKEREEEEARRLEPKGSSGQKGSKPRVSNSNGPSAASKDIDSKSFQEVEDPRLKIHGGPNLLHTLATSRSFIFRQGMPLDVSEFSSKEVASRESKEIDPDFQDSRIQLWALPALPSSSVNTGATSRPTSPRKRSLAEYMEGQRSVQEDIQKQSSGWQEYRDSQYEEDQEVRHAVVSEMFDSTWRKDAVVEMKLEDVKLPATIFLRDPDTQGLMKYGGPLPGQANCDPTKLVLVRKPWPGALTKDLPPTKPSTVSMSYMVKTHPQRGKFRPGEAKKLGVPPGPLFSKLSQGLDVELENGKIVTPDMVLEPSKEGTGVAILDVPSIGYLPSLFNRPEWLNENVTKGLGAFIWLLGPNVAQNDLLESFMKDFKDVKHLVSSPDTCTNGFAMTGAAAESLRHRQIYPDQFPPLQREVTPPSPSTATDVAKPAAPFMVARQGLRLQLQPSVSIDESGLLDALDEAKIQSEIPEEVLRLAQQAHEDISSEEQNDTRSSSDLESPESEIITLGTGSALPSQYRNVSGTIVRVPGCGSYLLDCGENTLGQLRRMYPPEKVREILRDIKVIWISHNHADHHLGMTSMIRAWYEAVHQAIPPNESHAADEGLQDPVKTLGEEGRLFVVSNEYMLRWLKEYSTVEDFGYDWVIPIAPAWGPTVKGTSFRLDWNGVNVGPTSGNRKLFKAFSAATGLHNLSFCLVEHCTWAYAVSMTCNSSFKFSYSGDCRPSAHFASIGKDSTVLIHEATFDDELQGEAMAKKHSTISEAVAVGAAMRAKRILLTHFSQRYAKLPKVDDLDRTISLVGPEKSSDVEQSKPAVMGESSFGGPPAVPDELQVASSTMQSPQEERPTTSEAPLPNDAMETSAVTPASPKRPSRTDPIDLAAALKDAKNVKVGIAFDYMCVKVKDIELLEKFTPAMRELYKDRELEPEIEDNGNNDAAARAVEGREAAKKKYVETQKERLRKQQAKAKNLGKGATITKKVSIQNQEAKGDANWGGSGARDGEVEEGEKMAAVG</sequence>
<organism evidence="14 15">
    <name type="scientific">Ramalina farinacea</name>
    <dbReference type="NCBI Taxonomy" id="258253"/>
    <lineage>
        <taxon>Eukaryota</taxon>
        <taxon>Fungi</taxon>
        <taxon>Dikarya</taxon>
        <taxon>Ascomycota</taxon>
        <taxon>Pezizomycotina</taxon>
        <taxon>Lecanoromycetes</taxon>
        <taxon>OSLEUM clade</taxon>
        <taxon>Lecanoromycetidae</taxon>
        <taxon>Lecanorales</taxon>
        <taxon>Lecanorineae</taxon>
        <taxon>Ramalinaceae</taxon>
        <taxon>Ramalina</taxon>
    </lineage>
</organism>
<dbReference type="InterPro" id="IPR036866">
    <property type="entry name" value="RibonucZ/Hydroxyglut_hydro"/>
</dbReference>
<dbReference type="EMBL" id="JAPUFD010000006">
    <property type="protein sequence ID" value="MDI1487730.1"/>
    <property type="molecule type" value="Genomic_DNA"/>
</dbReference>
<dbReference type="InterPro" id="IPR027794">
    <property type="entry name" value="tRNase_Z_dom"/>
</dbReference>
<dbReference type="PANTHER" id="PTHR12553">
    <property type="entry name" value="ZINC PHOSPHODIESTERASE ELAC PROTEIN 2"/>
    <property type="match status" value="1"/>
</dbReference>
<dbReference type="GO" id="GO:0042781">
    <property type="term" value="F:3'-tRNA processing endoribonuclease activity"/>
    <property type="evidence" value="ECO:0007669"/>
    <property type="project" value="UniProtKB-EC"/>
</dbReference>
<evidence type="ECO:0000313" key="14">
    <source>
        <dbReference type="EMBL" id="MDI1487730.1"/>
    </source>
</evidence>
<dbReference type="GO" id="GO:0046872">
    <property type="term" value="F:metal ion binding"/>
    <property type="evidence" value="ECO:0007669"/>
    <property type="project" value="UniProtKB-KW"/>
</dbReference>
<dbReference type="InterPro" id="IPR047151">
    <property type="entry name" value="RNZ2-like"/>
</dbReference>
<dbReference type="GO" id="GO:1990180">
    <property type="term" value="P:mitochondrial tRNA 3'-end processing"/>
    <property type="evidence" value="ECO:0007669"/>
    <property type="project" value="TreeGrafter"/>
</dbReference>
<protein>
    <recommendedName>
        <fullName evidence="4">ribonuclease Z</fullName>
        <ecNumber evidence="4">3.1.26.11</ecNumber>
    </recommendedName>
</protein>
<evidence type="ECO:0000256" key="3">
    <source>
        <dbReference type="ARBA" id="ARBA00007823"/>
    </source>
</evidence>
<comment type="caution">
    <text evidence="14">The sequence shown here is derived from an EMBL/GenBank/DDBJ whole genome shotgun (WGS) entry which is preliminary data.</text>
</comment>
<evidence type="ECO:0000256" key="5">
    <source>
        <dbReference type="ARBA" id="ARBA00022694"/>
    </source>
</evidence>
<feature type="region of interest" description="Disordered" evidence="11">
    <location>
        <begin position="574"/>
        <end position="598"/>
    </location>
</feature>
<feature type="region of interest" description="Disordered" evidence="11">
    <location>
        <begin position="98"/>
        <end position="139"/>
    </location>
</feature>
<feature type="domain" description="tRNase Z endonuclease" evidence="13">
    <location>
        <begin position="6"/>
        <end position="68"/>
    </location>
</feature>
<dbReference type="SUPFAM" id="SSF56281">
    <property type="entry name" value="Metallo-hydrolase/oxidoreductase"/>
    <property type="match status" value="2"/>
</dbReference>
<dbReference type="AlphaFoldDB" id="A0AA43QNX9"/>
<evidence type="ECO:0000256" key="6">
    <source>
        <dbReference type="ARBA" id="ARBA00022722"/>
    </source>
</evidence>
<dbReference type="EC" id="3.1.26.11" evidence="4"/>
<accession>A0AA43QNX9</accession>
<evidence type="ECO:0000256" key="9">
    <source>
        <dbReference type="ARBA" id="ARBA00022801"/>
    </source>
</evidence>
<dbReference type="Pfam" id="PF12706">
    <property type="entry name" value="Lactamase_B_2"/>
    <property type="match status" value="1"/>
</dbReference>
<feature type="domain" description="Metallo-beta-lactamase" evidence="12">
    <location>
        <begin position="628"/>
        <end position="679"/>
    </location>
</feature>
<dbReference type="PANTHER" id="PTHR12553:SF49">
    <property type="entry name" value="ZINC PHOSPHODIESTERASE ELAC PROTEIN 2"/>
    <property type="match status" value="1"/>
</dbReference>
<keyword evidence="9" id="KW-0378">Hydrolase</keyword>
<dbReference type="Proteomes" id="UP001161017">
    <property type="component" value="Unassembled WGS sequence"/>
</dbReference>
<evidence type="ECO:0000256" key="7">
    <source>
        <dbReference type="ARBA" id="ARBA00022723"/>
    </source>
</evidence>
<evidence type="ECO:0000256" key="1">
    <source>
        <dbReference type="ARBA" id="ARBA00000402"/>
    </source>
</evidence>
<evidence type="ECO:0000256" key="4">
    <source>
        <dbReference type="ARBA" id="ARBA00012477"/>
    </source>
</evidence>
<dbReference type="GO" id="GO:0005739">
    <property type="term" value="C:mitochondrion"/>
    <property type="evidence" value="ECO:0007669"/>
    <property type="project" value="TreeGrafter"/>
</dbReference>
<evidence type="ECO:0000256" key="8">
    <source>
        <dbReference type="ARBA" id="ARBA00022759"/>
    </source>
</evidence>
<comment type="similarity">
    <text evidence="3">Belongs to the RNase Z family.</text>
</comment>
<evidence type="ECO:0000259" key="13">
    <source>
        <dbReference type="Pfam" id="PF13691"/>
    </source>
</evidence>
<feature type="compositionally biased region" description="Basic and acidic residues" evidence="11">
    <location>
        <begin position="574"/>
        <end position="590"/>
    </location>
</feature>
<feature type="compositionally biased region" description="Basic and acidic residues" evidence="11">
    <location>
        <begin position="98"/>
        <end position="111"/>
    </location>
</feature>